<dbReference type="Gene3D" id="1.10.287.90">
    <property type="match status" value="1"/>
</dbReference>
<evidence type="ECO:0000256" key="3">
    <source>
        <dbReference type="ARBA" id="ARBA00022448"/>
    </source>
</evidence>
<name>A0A7L7L359_9BACT</name>
<keyword evidence="5 10" id="KW-0812">Transmembrane</keyword>
<proteinExistence type="inferred from homology"/>
<dbReference type="GO" id="GO:0004129">
    <property type="term" value="F:cytochrome-c oxidase activity"/>
    <property type="evidence" value="ECO:0007669"/>
    <property type="project" value="UniProtKB-EC"/>
</dbReference>
<comment type="function">
    <text evidence="11">Subunits I and II form the functional core of the enzyme complex. Electrons originating in cytochrome c are transferred via heme a and Cu(A) to the binuclear center formed by heme a3 and Cu(B).</text>
</comment>
<evidence type="ECO:0000256" key="9">
    <source>
        <dbReference type="ARBA" id="ARBA00023136"/>
    </source>
</evidence>
<reference evidence="15 16" key="2">
    <citation type="submission" date="2020-08" db="EMBL/GenBank/DDBJ databases">
        <title>Adhaeribacter dokdonensis sp. nov., isolated from the rhizosphere of Elymus tsukushiensis, a plant native to the Dokdo Islands, Republic of Korea.</title>
        <authorList>
            <person name="Ghim S.Y."/>
        </authorList>
    </citation>
    <scope>NUCLEOTIDE SEQUENCE [LARGE SCALE GENOMIC DNA]</scope>
    <source>
        <strain evidence="15 16">KUDC8001</strain>
    </source>
</reference>
<protein>
    <recommendedName>
        <fullName evidence="11">Cytochrome c oxidase subunit 2</fullName>
        <ecNumber evidence="11">7.1.1.9</ecNumber>
    </recommendedName>
</protein>
<keyword evidence="6" id="KW-1278">Translocase</keyword>
<dbReference type="Gene3D" id="2.60.40.420">
    <property type="entry name" value="Cupredoxins - blue copper proteins"/>
    <property type="match status" value="1"/>
</dbReference>
<evidence type="ECO:0000256" key="4">
    <source>
        <dbReference type="ARBA" id="ARBA00022660"/>
    </source>
</evidence>
<evidence type="ECO:0000256" key="6">
    <source>
        <dbReference type="ARBA" id="ARBA00022967"/>
    </source>
</evidence>
<dbReference type="AlphaFoldDB" id="A0A7L7L359"/>
<evidence type="ECO:0000256" key="10">
    <source>
        <dbReference type="RuleBase" id="RU000456"/>
    </source>
</evidence>
<evidence type="ECO:0000256" key="7">
    <source>
        <dbReference type="ARBA" id="ARBA00022982"/>
    </source>
</evidence>
<dbReference type="Proteomes" id="UP000514509">
    <property type="component" value="Chromosome"/>
</dbReference>
<dbReference type="PROSITE" id="PS50857">
    <property type="entry name" value="COX2_CUA"/>
    <property type="match status" value="1"/>
</dbReference>
<dbReference type="InterPro" id="IPR002429">
    <property type="entry name" value="CcO_II-like_C"/>
</dbReference>
<keyword evidence="9 12" id="KW-0472">Membrane</keyword>
<dbReference type="GO" id="GO:0005507">
    <property type="term" value="F:copper ion binding"/>
    <property type="evidence" value="ECO:0007669"/>
    <property type="project" value="InterPro"/>
</dbReference>
<dbReference type="Pfam" id="PF00116">
    <property type="entry name" value="COX2"/>
    <property type="match status" value="1"/>
</dbReference>
<dbReference type="KEGG" id="add:HUW48_03775"/>
<feature type="transmembrane region" description="Helical" evidence="12">
    <location>
        <begin position="6"/>
        <end position="23"/>
    </location>
</feature>
<evidence type="ECO:0000256" key="11">
    <source>
        <dbReference type="RuleBase" id="RU004024"/>
    </source>
</evidence>
<dbReference type="CDD" id="cd13919">
    <property type="entry name" value="CuRO_HCO_II_like_5"/>
    <property type="match status" value="1"/>
</dbReference>
<evidence type="ECO:0000256" key="2">
    <source>
        <dbReference type="ARBA" id="ARBA00007866"/>
    </source>
</evidence>
<keyword evidence="3 10" id="KW-0813">Transport</keyword>
<dbReference type="SUPFAM" id="SSF81464">
    <property type="entry name" value="Cytochrome c oxidase subunit II-like, transmembrane region"/>
    <property type="match status" value="1"/>
</dbReference>
<dbReference type="InterPro" id="IPR011759">
    <property type="entry name" value="Cyt_c_oxidase_su2_TM_dom"/>
</dbReference>
<comment type="catalytic activity">
    <reaction evidence="11">
        <text>4 Fe(II)-[cytochrome c] + O2 + 8 H(+)(in) = 4 Fe(III)-[cytochrome c] + 2 H2O + 4 H(+)(out)</text>
        <dbReference type="Rhea" id="RHEA:11436"/>
        <dbReference type="Rhea" id="RHEA-COMP:10350"/>
        <dbReference type="Rhea" id="RHEA-COMP:14399"/>
        <dbReference type="ChEBI" id="CHEBI:15377"/>
        <dbReference type="ChEBI" id="CHEBI:15378"/>
        <dbReference type="ChEBI" id="CHEBI:15379"/>
        <dbReference type="ChEBI" id="CHEBI:29033"/>
        <dbReference type="ChEBI" id="CHEBI:29034"/>
        <dbReference type="EC" id="7.1.1.9"/>
    </reaction>
</comment>
<keyword evidence="8 12" id="KW-1133">Transmembrane helix</keyword>
<evidence type="ECO:0000259" key="14">
    <source>
        <dbReference type="PROSITE" id="PS50999"/>
    </source>
</evidence>
<feature type="domain" description="Cytochrome oxidase subunit II transmembrane region profile" evidence="14">
    <location>
        <begin position="58"/>
        <end position="159"/>
    </location>
</feature>
<organism evidence="15 16">
    <name type="scientific">Adhaeribacter radiodurans</name>
    <dbReference type="NCBI Taxonomy" id="2745197"/>
    <lineage>
        <taxon>Bacteria</taxon>
        <taxon>Pseudomonadati</taxon>
        <taxon>Bacteroidota</taxon>
        <taxon>Cytophagia</taxon>
        <taxon>Cytophagales</taxon>
        <taxon>Hymenobacteraceae</taxon>
        <taxon>Adhaeribacter</taxon>
    </lineage>
</organism>
<keyword evidence="7 10" id="KW-0249">Electron transport</keyword>
<comment type="subcellular location">
    <subcellularLocation>
        <location evidence="10">Cell membrane</location>
        <topology evidence="10">Multi-pass membrane protein</topology>
    </subcellularLocation>
    <subcellularLocation>
        <location evidence="1">Membrane</location>
        <topology evidence="1">Multi-pass membrane protein</topology>
    </subcellularLocation>
</comment>
<evidence type="ECO:0000256" key="1">
    <source>
        <dbReference type="ARBA" id="ARBA00004141"/>
    </source>
</evidence>
<evidence type="ECO:0000256" key="12">
    <source>
        <dbReference type="SAM" id="Phobius"/>
    </source>
</evidence>
<evidence type="ECO:0000256" key="8">
    <source>
        <dbReference type="ARBA" id="ARBA00022989"/>
    </source>
</evidence>
<dbReference type="PRINTS" id="PR01166">
    <property type="entry name" value="CYCOXIDASEII"/>
</dbReference>
<sequence>MITFAIVLSIILIGVILALLFRIQILSSIYSGSFQKRASKSNKINAVLFLLFLIVGGVAFIWSFQNAEARIHIPVGSVHGVWIDDMFWLTMVIIGIVFVITQILLFYYSYRYQYKDEKKAYYFPHNNKLEIIWTMIPAVVMALLVFKGWKTWTKITDPAPREAMVVEIVGKQFNWIARYPGNDNALGTVRTNLIDATNELGIDFSDQRSADDILPSEIHIPKGRPVLFKIRSRDVIHSFYLPHFRAQMHAVPGMPTKFWFVPTKTTADMATETGNPDFKYELVCNQICGANHFAMRAVVIVDEPEEYQKWMSAQKAFVADKPELLKNIKTPQGIVLDSKTEAPGKAAL</sequence>
<keyword evidence="11" id="KW-0479">Metal-binding</keyword>
<accession>A0A7L7L359</accession>
<dbReference type="PANTHER" id="PTHR22888:SF9">
    <property type="entry name" value="CYTOCHROME C OXIDASE SUBUNIT 2"/>
    <property type="match status" value="1"/>
</dbReference>
<dbReference type="InterPro" id="IPR036257">
    <property type="entry name" value="Cyt_c_oxidase_su2_TM_sf"/>
</dbReference>
<feature type="transmembrane region" description="Helical" evidence="12">
    <location>
        <begin position="44"/>
        <end position="64"/>
    </location>
</feature>
<dbReference type="EMBL" id="CP055153">
    <property type="protein sequence ID" value="QMU27203.1"/>
    <property type="molecule type" value="Genomic_DNA"/>
</dbReference>
<evidence type="ECO:0000256" key="5">
    <source>
        <dbReference type="ARBA" id="ARBA00022692"/>
    </source>
</evidence>
<evidence type="ECO:0000313" key="15">
    <source>
        <dbReference type="EMBL" id="QMU27203.1"/>
    </source>
</evidence>
<gene>
    <name evidence="15" type="ORF">HUW48_03775</name>
</gene>
<dbReference type="PANTHER" id="PTHR22888">
    <property type="entry name" value="CYTOCHROME C OXIDASE, SUBUNIT II"/>
    <property type="match status" value="1"/>
</dbReference>
<dbReference type="InterPro" id="IPR045187">
    <property type="entry name" value="CcO_II"/>
</dbReference>
<feature type="domain" description="Cytochrome oxidase subunit II copper A binding" evidence="13">
    <location>
        <begin position="161"/>
        <end position="313"/>
    </location>
</feature>
<dbReference type="PROSITE" id="PS50999">
    <property type="entry name" value="COX2_TM"/>
    <property type="match status" value="1"/>
</dbReference>
<evidence type="ECO:0000313" key="16">
    <source>
        <dbReference type="Proteomes" id="UP000514509"/>
    </source>
</evidence>
<keyword evidence="16" id="KW-1185">Reference proteome</keyword>
<dbReference type="GO" id="GO:0005886">
    <property type="term" value="C:plasma membrane"/>
    <property type="evidence" value="ECO:0007669"/>
    <property type="project" value="UniProtKB-SubCell"/>
</dbReference>
<dbReference type="EC" id="7.1.1.9" evidence="11"/>
<keyword evidence="11" id="KW-0186">Copper</keyword>
<dbReference type="SUPFAM" id="SSF49503">
    <property type="entry name" value="Cupredoxins"/>
    <property type="match status" value="1"/>
</dbReference>
<reference evidence="15 16" key="1">
    <citation type="submission" date="2020-06" db="EMBL/GenBank/DDBJ databases">
        <authorList>
            <person name="Hwang Y.J."/>
        </authorList>
    </citation>
    <scope>NUCLEOTIDE SEQUENCE [LARGE SCALE GENOMIC DNA]</scope>
    <source>
        <strain evidence="15 16">KUDC8001</strain>
    </source>
</reference>
<keyword evidence="4 10" id="KW-0679">Respiratory chain</keyword>
<feature type="transmembrane region" description="Helical" evidence="12">
    <location>
        <begin position="86"/>
        <end position="110"/>
    </location>
</feature>
<dbReference type="InterPro" id="IPR008972">
    <property type="entry name" value="Cupredoxin"/>
</dbReference>
<dbReference type="GO" id="GO:0042773">
    <property type="term" value="P:ATP synthesis coupled electron transport"/>
    <property type="evidence" value="ECO:0007669"/>
    <property type="project" value="TreeGrafter"/>
</dbReference>
<dbReference type="RefSeq" id="WP_182414403.1">
    <property type="nucleotide sequence ID" value="NZ_CP055153.1"/>
</dbReference>
<comment type="cofactor">
    <cofactor evidence="11">
        <name>Cu cation</name>
        <dbReference type="ChEBI" id="CHEBI:23378"/>
    </cofactor>
    <text evidence="11">Binds a copper A center.</text>
</comment>
<dbReference type="Pfam" id="PF02790">
    <property type="entry name" value="COX2_TM"/>
    <property type="match status" value="1"/>
</dbReference>
<comment type="similarity">
    <text evidence="2 10">Belongs to the cytochrome c oxidase subunit 2 family.</text>
</comment>
<feature type="transmembrane region" description="Helical" evidence="12">
    <location>
        <begin position="131"/>
        <end position="149"/>
    </location>
</feature>
<evidence type="ECO:0000259" key="13">
    <source>
        <dbReference type="PROSITE" id="PS50857"/>
    </source>
</evidence>